<dbReference type="InterPro" id="IPR014710">
    <property type="entry name" value="RmlC-like_jellyroll"/>
</dbReference>
<evidence type="ECO:0000313" key="5">
    <source>
        <dbReference type="Proteomes" id="UP001562354"/>
    </source>
</evidence>
<feature type="compositionally biased region" description="Polar residues" evidence="2">
    <location>
        <begin position="12"/>
        <end position="26"/>
    </location>
</feature>
<organism evidence="4 5">
    <name type="scientific">Neodothiora populina</name>
    <dbReference type="NCBI Taxonomy" id="2781224"/>
    <lineage>
        <taxon>Eukaryota</taxon>
        <taxon>Fungi</taxon>
        <taxon>Dikarya</taxon>
        <taxon>Ascomycota</taxon>
        <taxon>Pezizomycotina</taxon>
        <taxon>Dothideomycetes</taxon>
        <taxon>Dothideomycetidae</taxon>
        <taxon>Dothideales</taxon>
        <taxon>Dothioraceae</taxon>
        <taxon>Neodothiora</taxon>
    </lineage>
</organism>
<dbReference type="Proteomes" id="UP001562354">
    <property type="component" value="Unassembled WGS sequence"/>
</dbReference>
<protein>
    <recommendedName>
        <fullName evidence="3">Cupin type-2 domain-containing protein</fullName>
    </recommendedName>
</protein>
<feature type="domain" description="Cupin type-2" evidence="3">
    <location>
        <begin position="44"/>
        <end position="112"/>
    </location>
</feature>
<evidence type="ECO:0000256" key="1">
    <source>
        <dbReference type="ARBA" id="ARBA00022723"/>
    </source>
</evidence>
<dbReference type="Gene3D" id="2.60.120.10">
    <property type="entry name" value="Jelly Rolls"/>
    <property type="match status" value="1"/>
</dbReference>
<reference evidence="4 5" key="1">
    <citation type="submission" date="2024-07" db="EMBL/GenBank/DDBJ databases">
        <title>Draft sequence of the Neodothiora populina.</title>
        <authorList>
            <person name="Drown D.D."/>
            <person name="Schuette U.S."/>
            <person name="Buechlein A.B."/>
            <person name="Rusch D.R."/>
            <person name="Winton L.W."/>
            <person name="Adams G.A."/>
        </authorList>
    </citation>
    <scope>NUCLEOTIDE SEQUENCE [LARGE SCALE GENOMIC DNA]</scope>
    <source>
        <strain evidence="4 5">CPC 39397</strain>
    </source>
</reference>
<name>A0ABR3PD76_9PEZI</name>
<sequence length="132" mass="13953">MSQGQRKVHVVPSSTLRTSGGQTNGMARQNAITGLSSNLCASVMLAAPHSASDVHHHGPQDTVVYAVSGRGGAIVSEEGKKRQEVKPGDFALIPAWTEHREVNDGDEEVKWVITRAVGSGPVVQNLEGWGTS</sequence>
<dbReference type="InterPro" id="IPR011051">
    <property type="entry name" value="RmlC_Cupin_sf"/>
</dbReference>
<dbReference type="InterPro" id="IPR013096">
    <property type="entry name" value="Cupin_2"/>
</dbReference>
<gene>
    <name evidence="4" type="ORF">AAFC00_000540</name>
</gene>
<keyword evidence="1" id="KW-0479">Metal-binding</keyword>
<dbReference type="Pfam" id="PF07883">
    <property type="entry name" value="Cupin_2"/>
    <property type="match status" value="1"/>
</dbReference>
<dbReference type="PANTHER" id="PTHR35848:SF6">
    <property type="entry name" value="CUPIN TYPE-2 DOMAIN-CONTAINING PROTEIN"/>
    <property type="match status" value="1"/>
</dbReference>
<evidence type="ECO:0000313" key="4">
    <source>
        <dbReference type="EMBL" id="KAL1304108.1"/>
    </source>
</evidence>
<comment type="caution">
    <text evidence="4">The sequence shown here is derived from an EMBL/GenBank/DDBJ whole genome shotgun (WGS) entry which is preliminary data.</text>
</comment>
<dbReference type="RefSeq" id="XP_069200383.1">
    <property type="nucleotide sequence ID" value="XM_069345271.1"/>
</dbReference>
<evidence type="ECO:0000259" key="3">
    <source>
        <dbReference type="Pfam" id="PF07883"/>
    </source>
</evidence>
<dbReference type="InterPro" id="IPR051610">
    <property type="entry name" value="GPI/OXD"/>
</dbReference>
<accession>A0ABR3PD76</accession>
<keyword evidence="5" id="KW-1185">Reference proteome</keyword>
<feature type="region of interest" description="Disordered" evidence="2">
    <location>
        <begin position="1"/>
        <end position="26"/>
    </location>
</feature>
<dbReference type="GeneID" id="95974243"/>
<dbReference type="PANTHER" id="PTHR35848">
    <property type="entry name" value="OXALATE-BINDING PROTEIN"/>
    <property type="match status" value="1"/>
</dbReference>
<evidence type="ECO:0000256" key="2">
    <source>
        <dbReference type="SAM" id="MobiDB-lite"/>
    </source>
</evidence>
<proteinExistence type="predicted"/>
<dbReference type="SUPFAM" id="SSF51182">
    <property type="entry name" value="RmlC-like cupins"/>
    <property type="match status" value="1"/>
</dbReference>
<dbReference type="EMBL" id="JBFMKM010000009">
    <property type="protein sequence ID" value="KAL1304108.1"/>
    <property type="molecule type" value="Genomic_DNA"/>
</dbReference>